<dbReference type="InterPro" id="IPR001054">
    <property type="entry name" value="A/G_cyclase"/>
</dbReference>
<evidence type="ECO:0000313" key="3">
    <source>
        <dbReference type="Proteomes" id="UP000693981"/>
    </source>
</evidence>
<dbReference type="PANTHER" id="PTHR47455:SF1">
    <property type="entry name" value="GUANYLATE CYCLASE DOMAIN-CONTAINING PROTEIN"/>
    <property type="match status" value="1"/>
</dbReference>
<feature type="compositionally biased region" description="Acidic residues" evidence="1">
    <location>
        <begin position="156"/>
        <end position="168"/>
    </location>
</feature>
<evidence type="ECO:0000256" key="1">
    <source>
        <dbReference type="SAM" id="MobiDB-lite"/>
    </source>
</evidence>
<feature type="compositionally biased region" description="Low complexity" evidence="1">
    <location>
        <begin position="123"/>
        <end position="141"/>
    </location>
</feature>
<dbReference type="GO" id="GO:0009190">
    <property type="term" value="P:cyclic nucleotide biosynthetic process"/>
    <property type="evidence" value="ECO:0007669"/>
    <property type="project" value="InterPro"/>
</dbReference>
<protein>
    <recommendedName>
        <fullName evidence="4">Guanylate cyclase domain-containing protein</fullName>
    </recommendedName>
</protein>
<accession>A0A8T1X5I2</accession>
<dbReference type="PANTHER" id="PTHR47455">
    <property type="entry name" value="ADENYLYL CYCLASE BETA"/>
    <property type="match status" value="1"/>
</dbReference>
<name>A0A8T1X5I2_9STRA</name>
<dbReference type="Proteomes" id="UP000693981">
    <property type="component" value="Unassembled WGS sequence"/>
</dbReference>
<dbReference type="GO" id="GO:0035556">
    <property type="term" value="P:intracellular signal transduction"/>
    <property type="evidence" value="ECO:0007669"/>
    <property type="project" value="InterPro"/>
</dbReference>
<feature type="compositionally biased region" description="Basic and acidic residues" evidence="1">
    <location>
        <begin position="145"/>
        <end position="155"/>
    </location>
</feature>
<sequence>MPNSGGSELAVLQRHLPQIVVTRFLNNPERLRGPESSSFLAAVALFDISGFSSLGSRLSEDERRRSKEGGKTSHGSTNNNSTAAPSPTAAAIHQAANQGPTSVSARTRSGSILSSPSKAKSRGSQPMSLLSGLGSPSTRSLNSLSRRDTSHRQMCDEDSTLDDEDDPLPSDIMRQRRTSSMSSSSMSFMHGPKSAIVSQGIAVESLTTTLNKSLEPVINVILEHGGDIVKFAGDALIVMWETEATQNKVTPSGELVYRAVCCAIEALRALGAAVAASTEHENEDTHLTLLGMHVGIGVSQVTGNHVGGVLNRWEFYLSGDANRQMSSAEESAQKGQLALSPESYEALQGRLDKVPELVVACHYSGNYLVQEVPDVSFCSTVTEEQRARASSVVHEVGAELLGCLRSYVPGAIASSLQKGLMLTPCRLNVTVAFVKLEGVVGIKNAQDQLQVIHQTLCNIQECAYKAQGTLRQFVIDDKGAVAIVAIGLPPFFHENNGTCLTRWKLPT</sequence>
<comment type="caution">
    <text evidence="2">The sequence shown here is derived from an EMBL/GenBank/DDBJ whole genome shotgun (WGS) entry which is preliminary data.</text>
</comment>
<reference evidence="2" key="1">
    <citation type="submission" date="2021-02" db="EMBL/GenBank/DDBJ databases">
        <authorList>
            <person name="Palmer J.M."/>
        </authorList>
    </citation>
    <scope>NUCLEOTIDE SEQUENCE</scope>
    <source>
        <strain evidence="2">SCRP23</strain>
    </source>
</reference>
<dbReference type="AlphaFoldDB" id="A0A8T1X5I2"/>
<proteinExistence type="predicted"/>
<gene>
    <name evidence="2" type="ORF">PHYBOEH_001763</name>
</gene>
<feature type="compositionally biased region" description="Basic and acidic residues" evidence="1">
    <location>
        <begin position="58"/>
        <end position="71"/>
    </location>
</feature>
<dbReference type="OrthoDB" id="194468at2759"/>
<evidence type="ECO:0008006" key="4">
    <source>
        <dbReference type="Google" id="ProtNLM"/>
    </source>
</evidence>
<dbReference type="CDD" id="cd07302">
    <property type="entry name" value="CHD"/>
    <property type="match status" value="1"/>
</dbReference>
<feature type="compositionally biased region" description="Low complexity" evidence="1">
    <location>
        <begin position="76"/>
        <end position="91"/>
    </location>
</feature>
<keyword evidence="3" id="KW-1185">Reference proteome</keyword>
<feature type="compositionally biased region" description="Polar residues" evidence="1">
    <location>
        <begin position="95"/>
        <end position="118"/>
    </location>
</feature>
<feature type="region of interest" description="Disordered" evidence="1">
    <location>
        <begin position="56"/>
        <end position="189"/>
    </location>
</feature>
<organism evidence="2 3">
    <name type="scientific">Phytophthora boehmeriae</name>
    <dbReference type="NCBI Taxonomy" id="109152"/>
    <lineage>
        <taxon>Eukaryota</taxon>
        <taxon>Sar</taxon>
        <taxon>Stramenopiles</taxon>
        <taxon>Oomycota</taxon>
        <taxon>Peronosporomycetes</taxon>
        <taxon>Peronosporales</taxon>
        <taxon>Peronosporaceae</taxon>
        <taxon>Phytophthora</taxon>
    </lineage>
</organism>
<dbReference type="EMBL" id="JAGDFL010000014">
    <property type="protein sequence ID" value="KAG7401347.1"/>
    <property type="molecule type" value="Genomic_DNA"/>
</dbReference>
<evidence type="ECO:0000313" key="2">
    <source>
        <dbReference type="EMBL" id="KAG7401347.1"/>
    </source>
</evidence>